<evidence type="ECO:0000313" key="3">
    <source>
        <dbReference type="EMBL" id="KAA1093055.1"/>
    </source>
</evidence>
<evidence type="ECO:0000256" key="1">
    <source>
        <dbReference type="SAM" id="MobiDB-lite"/>
    </source>
</evidence>
<dbReference type="Proteomes" id="UP000324748">
    <property type="component" value="Unassembled WGS sequence"/>
</dbReference>
<name>A0A5B0NV58_PUCGR</name>
<comment type="caution">
    <text evidence="3">The sequence shown here is derived from an EMBL/GenBank/DDBJ whole genome shotgun (WGS) entry which is preliminary data.</text>
</comment>
<evidence type="ECO:0000313" key="2">
    <source>
        <dbReference type="EMBL" id="KAA1089570.1"/>
    </source>
</evidence>
<protein>
    <submittedName>
        <fullName evidence="3">Uncharacterized protein</fullName>
    </submittedName>
</protein>
<evidence type="ECO:0000313" key="4">
    <source>
        <dbReference type="Proteomes" id="UP000324748"/>
    </source>
</evidence>
<dbReference type="EMBL" id="VSWC01000080">
    <property type="protein sequence ID" value="KAA1093055.1"/>
    <property type="molecule type" value="Genomic_DNA"/>
</dbReference>
<gene>
    <name evidence="2" type="ORF">PGT21_022518</name>
    <name evidence="3" type="ORF">PGT21_023008</name>
</gene>
<feature type="region of interest" description="Disordered" evidence="1">
    <location>
        <begin position="43"/>
        <end position="62"/>
    </location>
</feature>
<keyword evidence="4" id="KW-1185">Reference proteome</keyword>
<proteinExistence type="predicted"/>
<sequence>MSTRSKTDTLIPLTDPEAIIKASNARKRPEKLEAAIRNNALDSLLAPNQSPLHPFNMLNEDP</sequence>
<reference evidence="3 4" key="1">
    <citation type="submission" date="2019-05" db="EMBL/GenBank/DDBJ databases">
        <title>Emergence of the Ug99 lineage of the wheat stem rust pathogen through somatic hybridization.</title>
        <authorList>
            <person name="Li F."/>
            <person name="Upadhyaya N.M."/>
            <person name="Sperschneider J."/>
            <person name="Matny O."/>
            <person name="Nguyen-Phuc H."/>
            <person name="Mago R."/>
            <person name="Raley C."/>
            <person name="Miller M.E."/>
            <person name="Silverstein K.A.T."/>
            <person name="Henningsen E."/>
            <person name="Hirsch C.D."/>
            <person name="Visser B."/>
            <person name="Pretorius Z.A."/>
            <person name="Steffenson B.J."/>
            <person name="Schwessinger B."/>
            <person name="Dodds P.N."/>
            <person name="Figueroa M."/>
        </authorList>
    </citation>
    <scope>NUCLEOTIDE SEQUENCE [LARGE SCALE GENOMIC DNA]</scope>
    <source>
        <strain evidence="3">21-0</strain>
    </source>
</reference>
<dbReference type="EMBL" id="VSWC01000093">
    <property type="protein sequence ID" value="KAA1089570.1"/>
    <property type="molecule type" value="Genomic_DNA"/>
</dbReference>
<organism evidence="3 4">
    <name type="scientific">Puccinia graminis f. sp. tritici</name>
    <dbReference type="NCBI Taxonomy" id="56615"/>
    <lineage>
        <taxon>Eukaryota</taxon>
        <taxon>Fungi</taxon>
        <taxon>Dikarya</taxon>
        <taxon>Basidiomycota</taxon>
        <taxon>Pucciniomycotina</taxon>
        <taxon>Pucciniomycetes</taxon>
        <taxon>Pucciniales</taxon>
        <taxon>Pucciniaceae</taxon>
        <taxon>Puccinia</taxon>
    </lineage>
</organism>
<accession>A0A5B0NV58</accession>
<dbReference type="AlphaFoldDB" id="A0A5B0NV58"/>